<name>A0ABQ1EBE4_9CLOT</name>
<dbReference type="EMBL" id="BMBA01000002">
    <property type="protein sequence ID" value="GFZ32120.1"/>
    <property type="molecule type" value="Genomic_DNA"/>
</dbReference>
<dbReference type="InterPro" id="IPR007721">
    <property type="entry name" value="RbsD_FucU"/>
</dbReference>
<dbReference type="PANTHER" id="PTHR31690:SF4">
    <property type="entry name" value="FUCOSE MUTAROTASE"/>
    <property type="match status" value="1"/>
</dbReference>
<evidence type="ECO:0000313" key="4">
    <source>
        <dbReference type="EMBL" id="GFZ32120.1"/>
    </source>
</evidence>
<evidence type="ECO:0000256" key="1">
    <source>
        <dbReference type="ARBA" id="ARBA00000223"/>
    </source>
</evidence>
<comment type="catalytic activity">
    <reaction evidence="1">
        <text>beta-D-ribopyranose = beta-D-ribofuranose</text>
        <dbReference type="Rhea" id="RHEA:25432"/>
        <dbReference type="ChEBI" id="CHEBI:27476"/>
        <dbReference type="ChEBI" id="CHEBI:47002"/>
        <dbReference type="EC" id="5.4.99.62"/>
    </reaction>
</comment>
<dbReference type="Pfam" id="PF05025">
    <property type="entry name" value="RbsD_FucU"/>
    <property type="match status" value="1"/>
</dbReference>
<evidence type="ECO:0000256" key="3">
    <source>
        <dbReference type="ARBA" id="ARBA00036324"/>
    </source>
</evidence>
<sequence>MLKGIPDLISPELLKILHEMGHGDDLVIGDCNFPAASNAKRLIRCDGHGSVDVLDAILKLFPLDEYVECPVSLMELVPGDDAVTEIQDDIKNIVCKYDDRREKAVEYVERFDFYEKARNAYAIVATTERKLYGCLIIKKGVIK</sequence>
<comment type="catalytic activity">
    <reaction evidence="3">
        <text>alpha-L-fucose = beta-L-fucose</text>
        <dbReference type="Rhea" id="RHEA:25580"/>
        <dbReference type="ChEBI" id="CHEBI:42548"/>
        <dbReference type="ChEBI" id="CHEBI:42589"/>
        <dbReference type="EC" id="5.1.3.29"/>
    </reaction>
</comment>
<keyword evidence="5" id="KW-1185">Reference proteome</keyword>
<dbReference type="InterPro" id="IPR023750">
    <property type="entry name" value="RbsD-like_sf"/>
</dbReference>
<proteinExistence type="predicted"/>
<dbReference type="InterPro" id="IPR050443">
    <property type="entry name" value="RbsD/FucU_mutarotase"/>
</dbReference>
<dbReference type="SUPFAM" id="SSF102546">
    <property type="entry name" value="RbsD-like"/>
    <property type="match status" value="1"/>
</dbReference>
<dbReference type="PANTHER" id="PTHR31690">
    <property type="entry name" value="FUCOSE MUTAROTASE"/>
    <property type="match status" value="1"/>
</dbReference>
<dbReference type="RefSeq" id="WP_206870391.1">
    <property type="nucleotide sequence ID" value="NZ_BMBA01000002.1"/>
</dbReference>
<gene>
    <name evidence="4" type="primary">fucU</name>
    <name evidence="4" type="ORF">CSC2_26460</name>
</gene>
<dbReference type="Proteomes" id="UP000663802">
    <property type="component" value="Unassembled WGS sequence"/>
</dbReference>
<dbReference type="GO" id="GO:0016853">
    <property type="term" value="F:isomerase activity"/>
    <property type="evidence" value="ECO:0007669"/>
    <property type="project" value="UniProtKB-KW"/>
</dbReference>
<evidence type="ECO:0000313" key="5">
    <source>
        <dbReference type="Proteomes" id="UP000663802"/>
    </source>
</evidence>
<keyword evidence="2 4" id="KW-0413">Isomerase</keyword>
<reference evidence="4 5" key="1">
    <citation type="journal article" date="2021" name="Int. J. Syst. Evol. Microbiol.">
        <title>Clostridium zeae sp. nov., isolated from corn silage.</title>
        <authorList>
            <person name="Kobayashi H."/>
            <person name="Tanizawa Y."/>
            <person name="Yagura M."/>
            <person name="Sakamoto M."/>
            <person name="Ohkuma M."/>
            <person name="Tohno M."/>
        </authorList>
    </citation>
    <scope>NUCLEOTIDE SEQUENCE [LARGE SCALE GENOMIC DNA]</scope>
    <source>
        <strain evidence="4 5">CSC2</strain>
    </source>
</reference>
<comment type="caution">
    <text evidence="4">The sequence shown here is derived from an EMBL/GenBank/DDBJ whole genome shotgun (WGS) entry which is preliminary data.</text>
</comment>
<protein>
    <submittedName>
        <fullName evidence="4">Fucose isomerase</fullName>
    </submittedName>
</protein>
<accession>A0ABQ1EBE4</accession>
<evidence type="ECO:0000256" key="2">
    <source>
        <dbReference type="ARBA" id="ARBA00023235"/>
    </source>
</evidence>
<organism evidence="4 5">
    <name type="scientific">Clostridium zeae</name>
    <dbReference type="NCBI Taxonomy" id="2759022"/>
    <lineage>
        <taxon>Bacteria</taxon>
        <taxon>Bacillati</taxon>
        <taxon>Bacillota</taxon>
        <taxon>Clostridia</taxon>
        <taxon>Eubacteriales</taxon>
        <taxon>Clostridiaceae</taxon>
        <taxon>Clostridium</taxon>
    </lineage>
</organism>
<dbReference type="Gene3D" id="3.40.1650.10">
    <property type="entry name" value="RbsD-like domain"/>
    <property type="match status" value="1"/>
</dbReference>